<dbReference type="InterPro" id="IPR050627">
    <property type="entry name" value="Nitroreductase/BluB"/>
</dbReference>
<dbReference type="RefSeq" id="WP_046822930.1">
    <property type="nucleotide sequence ID" value="NZ_LBBT01000186.1"/>
</dbReference>
<evidence type="ECO:0000259" key="1">
    <source>
        <dbReference type="Pfam" id="PF00881"/>
    </source>
</evidence>
<dbReference type="AlphaFoldDB" id="A0A0M3DJ04"/>
<dbReference type="Proteomes" id="UP000034407">
    <property type="component" value="Unassembled WGS sequence"/>
</dbReference>
<dbReference type="Gene3D" id="3.40.109.10">
    <property type="entry name" value="NADH Oxidase"/>
    <property type="match status" value="1"/>
</dbReference>
<feature type="domain" description="Nitroreductase" evidence="1">
    <location>
        <begin position="7"/>
        <end position="189"/>
    </location>
</feature>
<dbReference type="PATRIC" id="fig|1629550.3.peg.1210"/>
<dbReference type="InterPro" id="IPR000415">
    <property type="entry name" value="Nitroreductase-like"/>
</dbReference>
<organism evidence="2 3">
    <name type="scientific">Paraclostridium benzoelyticum</name>
    <dbReference type="NCBI Taxonomy" id="1629550"/>
    <lineage>
        <taxon>Bacteria</taxon>
        <taxon>Bacillati</taxon>
        <taxon>Bacillota</taxon>
        <taxon>Clostridia</taxon>
        <taxon>Peptostreptococcales</taxon>
        <taxon>Peptostreptococcaceae</taxon>
        <taxon>Paraclostridium</taxon>
    </lineage>
</organism>
<dbReference type="SUPFAM" id="SSF55469">
    <property type="entry name" value="FMN-dependent nitroreductase-like"/>
    <property type="match status" value="1"/>
</dbReference>
<accession>A0A0M3DJ04</accession>
<evidence type="ECO:0000313" key="2">
    <source>
        <dbReference type="EMBL" id="KKY01424.1"/>
    </source>
</evidence>
<proteinExistence type="predicted"/>
<keyword evidence="3" id="KW-1185">Reference proteome</keyword>
<dbReference type="GO" id="GO:0016491">
    <property type="term" value="F:oxidoreductase activity"/>
    <property type="evidence" value="ECO:0007669"/>
    <property type="project" value="InterPro"/>
</dbReference>
<name>A0A0M3DJ04_9FIRM</name>
<comment type="caution">
    <text evidence="2">The sequence shown here is derived from an EMBL/GenBank/DDBJ whole genome shotgun (WGS) entry which is preliminary data.</text>
</comment>
<gene>
    <name evidence="2" type="ORF">VN21_08840</name>
</gene>
<dbReference type="EMBL" id="LBBT01000186">
    <property type="protein sequence ID" value="KKY01424.1"/>
    <property type="molecule type" value="Genomic_DNA"/>
</dbReference>
<reference evidence="2 3" key="1">
    <citation type="submission" date="2015-04" db="EMBL/GenBank/DDBJ databases">
        <title>Microcin producing Clostridium sp. JC272T.</title>
        <authorList>
            <person name="Jyothsna T."/>
            <person name="Sasikala C."/>
            <person name="Ramana C."/>
        </authorList>
    </citation>
    <scope>NUCLEOTIDE SEQUENCE [LARGE SCALE GENOMIC DNA]</scope>
    <source>
        <strain evidence="2 3">JC272</strain>
    </source>
</reference>
<dbReference type="InterPro" id="IPR029479">
    <property type="entry name" value="Nitroreductase"/>
</dbReference>
<dbReference type="OrthoDB" id="9812105at2"/>
<evidence type="ECO:0000313" key="3">
    <source>
        <dbReference type="Proteomes" id="UP000034407"/>
    </source>
</evidence>
<dbReference type="PANTHER" id="PTHR23026:SF123">
    <property type="entry name" value="NAD(P)H NITROREDUCTASE RV3131-RELATED"/>
    <property type="match status" value="1"/>
</dbReference>
<dbReference type="PANTHER" id="PTHR23026">
    <property type="entry name" value="NADPH NITROREDUCTASE"/>
    <property type="match status" value="1"/>
</dbReference>
<protein>
    <submittedName>
        <fullName evidence="2">Nitroreductase</fullName>
    </submittedName>
</protein>
<dbReference type="Pfam" id="PF00881">
    <property type="entry name" value="Nitroreductase"/>
    <property type="match status" value="1"/>
</dbReference>
<sequence length="212" mass="23879">MKRLDFIYDRVSIRSYKEDKVPREDIIEIIKAGTYAPSGKNLQNWHFVVVTDKDKVREIANIVEKKGADLSEGIHDKEARDSFRKMLPYYTVFKNAPILILVYGSDYPNGEYNVLDLVGASKEEKKKALFSDPGIQNIGAAMENILLAASALGYGTCWMAGPNFAREEIKSCIGFEKEGFELVCMTPLGVPSDKKHPRPSRKPIEEVLSFID</sequence>